<protein>
    <submittedName>
        <fullName evidence="1">Uncharacterized protein</fullName>
    </submittedName>
</protein>
<dbReference type="EMBL" id="JARKIF010000024">
    <property type="protein sequence ID" value="KAJ7615480.1"/>
    <property type="molecule type" value="Genomic_DNA"/>
</dbReference>
<reference evidence="1" key="1">
    <citation type="submission" date="2023-03" db="EMBL/GenBank/DDBJ databases">
        <title>Massive genome expansion in bonnet fungi (Mycena s.s.) driven by repeated elements and novel gene families across ecological guilds.</title>
        <authorList>
            <consortium name="Lawrence Berkeley National Laboratory"/>
            <person name="Harder C.B."/>
            <person name="Miyauchi S."/>
            <person name="Viragh M."/>
            <person name="Kuo A."/>
            <person name="Thoen E."/>
            <person name="Andreopoulos B."/>
            <person name="Lu D."/>
            <person name="Skrede I."/>
            <person name="Drula E."/>
            <person name="Henrissat B."/>
            <person name="Morin E."/>
            <person name="Kohler A."/>
            <person name="Barry K."/>
            <person name="LaButti K."/>
            <person name="Morin E."/>
            <person name="Salamov A."/>
            <person name="Lipzen A."/>
            <person name="Mereny Z."/>
            <person name="Hegedus B."/>
            <person name="Baldrian P."/>
            <person name="Stursova M."/>
            <person name="Weitz H."/>
            <person name="Taylor A."/>
            <person name="Grigoriev I.V."/>
            <person name="Nagy L.G."/>
            <person name="Martin F."/>
            <person name="Kauserud H."/>
        </authorList>
    </citation>
    <scope>NUCLEOTIDE SEQUENCE</scope>
    <source>
        <strain evidence="1">9284</strain>
    </source>
</reference>
<sequence length="184" mass="20243">MRNCFGRGQWRLRSIMASIEGRHSFHWGDSTTGGNFTGFAVCGRGRLFKHGFEQLRGDRGPCATGFANQVSDVARLRCRIFLSLCLLCLCIPSLSLTPRPPPRSALWLQTSFLALASPIQALFKEGISSPDGSDGPSRSMSVVATMSSNLPGTKFDSYTSGTKSVRCDEECRQEFGPIPFRVWL</sequence>
<dbReference type="Proteomes" id="UP001221142">
    <property type="component" value="Unassembled WGS sequence"/>
</dbReference>
<accession>A0AAD7BAD0</accession>
<evidence type="ECO:0000313" key="2">
    <source>
        <dbReference type="Proteomes" id="UP001221142"/>
    </source>
</evidence>
<gene>
    <name evidence="1" type="ORF">FB45DRAFT_244207</name>
</gene>
<keyword evidence="2" id="KW-1185">Reference proteome</keyword>
<dbReference type="AlphaFoldDB" id="A0AAD7BAD0"/>
<name>A0AAD7BAD0_9AGAR</name>
<comment type="caution">
    <text evidence="1">The sequence shown here is derived from an EMBL/GenBank/DDBJ whole genome shotgun (WGS) entry which is preliminary data.</text>
</comment>
<organism evidence="1 2">
    <name type="scientific">Roridomyces roridus</name>
    <dbReference type="NCBI Taxonomy" id="1738132"/>
    <lineage>
        <taxon>Eukaryota</taxon>
        <taxon>Fungi</taxon>
        <taxon>Dikarya</taxon>
        <taxon>Basidiomycota</taxon>
        <taxon>Agaricomycotina</taxon>
        <taxon>Agaricomycetes</taxon>
        <taxon>Agaricomycetidae</taxon>
        <taxon>Agaricales</taxon>
        <taxon>Marasmiineae</taxon>
        <taxon>Mycenaceae</taxon>
        <taxon>Roridomyces</taxon>
    </lineage>
</organism>
<evidence type="ECO:0000313" key="1">
    <source>
        <dbReference type="EMBL" id="KAJ7615480.1"/>
    </source>
</evidence>
<proteinExistence type="predicted"/>